<evidence type="ECO:0000256" key="2">
    <source>
        <dbReference type="ARBA" id="ARBA00012391"/>
    </source>
</evidence>
<dbReference type="InterPro" id="IPR011784">
    <property type="entry name" value="SO4_adenylTrfase_ssu"/>
</dbReference>
<keyword evidence="13" id="KW-1185">Reference proteome</keyword>
<dbReference type="EMBL" id="JBHLWV010000026">
    <property type="protein sequence ID" value="MFC0315996.1"/>
    <property type="molecule type" value="Genomic_DNA"/>
</dbReference>
<keyword evidence="4 12" id="KW-0808">Transferase</keyword>
<dbReference type="Proteomes" id="UP001589783">
    <property type="component" value="Unassembled WGS sequence"/>
</dbReference>
<dbReference type="PANTHER" id="PTHR43196:SF1">
    <property type="entry name" value="SULFATE ADENYLYLTRANSFERASE SUBUNIT 2"/>
    <property type="match status" value="1"/>
</dbReference>
<comment type="similarity">
    <text evidence="1">Belongs to the PAPS reductase family. CysD subfamily.</text>
</comment>
<feature type="region of interest" description="Disordered" evidence="10">
    <location>
        <begin position="303"/>
        <end position="326"/>
    </location>
</feature>
<organism evidence="12 13">
    <name type="scientific">Gordonia phosphorivorans</name>
    <dbReference type="NCBI Taxonomy" id="1056982"/>
    <lineage>
        <taxon>Bacteria</taxon>
        <taxon>Bacillati</taxon>
        <taxon>Actinomycetota</taxon>
        <taxon>Actinomycetes</taxon>
        <taxon>Mycobacteriales</taxon>
        <taxon>Gordoniaceae</taxon>
        <taxon>Gordonia</taxon>
    </lineage>
</organism>
<feature type="domain" description="Phosphoadenosine phosphosulphate reductase" evidence="11">
    <location>
        <begin position="56"/>
        <end position="279"/>
    </location>
</feature>
<dbReference type="SUPFAM" id="SSF52402">
    <property type="entry name" value="Adenine nucleotide alpha hydrolases-like"/>
    <property type="match status" value="1"/>
</dbReference>
<evidence type="ECO:0000259" key="11">
    <source>
        <dbReference type="Pfam" id="PF01507"/>
    </source>
</evidence>
<evidence type="ECO:0000313" key="13">
    <source>
        <dbReference type="Proteomes" id="UP001589783"/>
    </source>
</evidence>
<keyword evidence="7" id="KW-0067">ATP-binding</keyword>
<dbReference type="EC" id="2.7.7.4" evidence="2"/>
<dbReference type="InterPro" id="IPR014729">
    <property type="entry name" value="Rossmann-like_a/b/a_fold"/>
</dbReference>
<dbReference type="PANTHER" id="PTHR43196">
    <property type="entry name" value="SULFATE ADENYLYLTRANSFERASE SUBUNIT 2"/>
    <property type="match status" value="1"/>
</dbReference>
<reference evidence="12 13" key="1">
    <citation type="submission" date="2024-09" db="EMBL/GenBank/DDBJ databases">
        <authorList>
            <person name="Sun Q."/>
            <person name="Mori K."/>
        </authorList>
    </citation>
    <scope>NUCLEOTIDE SEQUENCE [LARGE SCALE GENOMIC DNA]</scope>
    <source>
        <strain evidence="12 13">CCM 7957</strain>
    </source>
</reference>
<evidence type="ECO:0000256" key="10">
    <source>
        <dbReference type="SAM" id="MobiDB-lite"/>
    </source>
</evidence>
<comment type="caution">
    <text evidence="12">The sequence shown here is derived from an EMBL/GenBank/DDBJ whole genome shotgun (WGS) entry which is preliminary data.</text>
</comment>
<dbReference type="NCBIfam" id="TIGR02039">
    <property type="entry name" value="CysD"/>
    <property type="match status" value="1"/>
</dbReference>
<evidence type="ECO:0000256" key="5">
    <source>
        <dbReference type="ARBA" id="ARBA00022695"/>
    </source>
</evidence>
<evidence type="ECO:0000256" key="6">
    <source>
        <dbReference type="ARBA" id="ARBA00022741"/>
    </source>
</evidence>
<keyword evidence="6" id="KW-0547">Nucleotide-binding</keyword>
<evidence type="ECO:0000313" key="12">
    <source>
        <dbReference type="EMBL" id="MFC0315996.1"/>
    </source>
</evidence>
<name>A0ABV6HAT4_9ACTN</name>
<dbReference type="InterPro" id="IPR002500">
    <property type="entry name" value="PAPS_reduct_dom"/>
</dbReference>
<gene>
    <name evidence="12" type="primary">cysD</name>
    <name evidence="12" type="ORF">ACFFJD_14170</name>
</gene>
<sequence length="326" mass="36998">MRVARLMSIINESQVLHPLADTAADLVDGDDFTTLDALESEAIHIFREVAGEFERPVILFSGGKDSTVLLHLALKAFWPAPLPFALLHVDTGHNLPEIIEFRDEIVERHNLRLHVAKVEDYLADGRLAERPDGIRNPLQTIPLLDGIAENRFDAVFGGARRDEERARAKERIFSLRNAFGQWDPKRQRPELWNLYNGRHAPGEHVRVFPLSNWTELDIWRYIAREQVLLAPLYYAHEREVYNRDGMWMTSGSWGGPGEDDVVETRTVRYRTVGDGSTTGAVLSEARDNEAVLAEVAASRLTERGATRGDDRVSEAAMEDRKREGYF</sequence>
<dbReference type="GO" id="GO:0004781">
    <property type="term" value="F:sulfate adenylyltransferase (ATP) activity"/>
    <property type="evidence" value="ECO:0007669"/>
    <property type="project" value="UniProtKB-EC"/>
</dbReference>
<evidence type="ECO:0000256" key="1">
    <source>
        <dbReference type="ARBA" id="ARBA00008885"/>
    </source>
</evidence>
<dbReference type="InterPro" id="IPR050128">
    <property type="entry name" value="Sulfate_adenylyltrnsfr_sub2"/>
</dbReference>
<evidence type="ECO:0000256" key="3">
    <source>
        <dbReference type="ARBA" id="ARBA00022004"/>
    </source>
</evidence>
<protein>
    <recommendedName>
        <fullName evidence="3">Sulfate adenylyltransferase subunit 2</fullName>
        <ecNumber evidence="2">2.7.7.4</ecNumber>
    </recommendedName>
    <alternativeName>
        <fullName evidence="8">ATP-sulfurylase small subunit</fullName>
    </alternativeName>
    <alternativeName>
        <fullName evidence="9">Sulfate adenylate transferase</fullName>
    </alternativeName>
</protein>
<dbReference type="PIRSF" id="PIRSF002936">
    <property type="entry name" value="CysDAde_trans"/>
    <property type="match status" value="1"/>
</dbReference>
<dbReference type="Gene3D" id="3.40.50.620">
    <property type="entry name" value="HUPs"/>
    <property type="match status" value="1"/>
</dbReference>
<dbReference type="NCBIfam" id="NF003587">
    <property type="entry name" value="PRK05253.1"/>
    <property type="match status" value="1"/>
</dbReference>
<evidence type="ECO:0000256" key="4">
    <source>
        <dbReference type="ARBA" id="ARBA00022679"/>
    </source>
</evidence>
<dbReference type="RefSeq" id="WP_382365249.1">
    <property type="nucleotide sequence ID" value="NZ_JBHLWV010000026.1"/>
</dbReference>
<evidence type="ECO:0000256" key="8">
    <source>
        <dbReference type="ARBA" id="ARBA00030256"/>
    </source>
</evidence>
<accession>A0ABV6HAT4</accession>
<evidence type="ECO:0000256" key="7">
    <source>
        <dbReference type="ARBA" id="ARBA00022840"/>
    </source>
</evidence>
<evidence type="ECO:0000256" key="9">
    <source>
        <dbReference type="ARBA" id="ARBA00031812"/>
    </source>
</evidence>
<keyword evidence="5 12" id="KW-0548">Nucleotidyltransferase</keyword>
<proteinExistence type="inferred from homology"/>
<dbReference type="Pfam" id="PF01507">
    <property type="entry name" value="PAPS_reduct"/>
    <property type="match status" value="1"/>
</dbReference>